<dbReference type="Proteomes" id="UP001054945">
    <property type="component" value="Unassembled WGS sequence"/>
</dbReference>
<sequence length="106" mass="11848">MPYNNLNTDFNVIWLYPILQPLTIIGLIQNDDDETLHITTFKTAWPHLGSIPSSMIHLNRLLANVLIRPHDDASLNPSLSFLCLAKSQTDPARTPSISLSPKEGRS</sequence>
<reference evidence="1 2" key="1">
    <citation type="submission" date="2021-06" db="EMBL/GenBank/DDBJ databases">
        <title>Caerostris extrusa draft genome.</title>
        <authorList>
            <person name="Kono N."/>
            <person name="Arakawa K."/>
        </authorList>
    </citation>
    <scope>NUCLEOTIDE SEQUENCE [LARGE SCALE GENOMIC DNA]</scope>
</reference>
<dbReference type="AlphaFoldDB" id="A0AAV4MHT5"/>
<organism evidence="1 2">
    <name type="scientific">Caerostris extrusa</name>
    <name type="common">Bark spider</name>
    <name type="synonym">Caerostris bankana</name>
    <dbReference type="NCBI Taxonomy" id="172846"/>
    <lineage>
        <taxon>Eukaryota</taxon>
        <taxon>Metazoa</taxon>
        <taxon>Ecdysozoa</taxon>
        <taxon>Arthropoda</taxon>
        <taxon>Chelicerata</taxon>
        <taxon>Arachnida</taxon>
        <taxon>Araneae</taxon>
        <taxon>Araneomorphae</taxon>
        <taxon>Entelegynae</taxon>
        <taxon>Araneoidea</taxon>
        <taxon>Araneidae</taxon>
        <taxon>Caerostris</taxon>
    </lineage>
</organism>
<dbReference type="EMBL" id="BPLR01002269">
    <property type="protein sequence ID" value="GIX71956.1"/>
    <property type="molecule type" value="Genomic_DNA"/>
</dbReference>
<keyword evidence="2" id="KW-1185">Reference proteome</keyword>
<name>A0AAV4MHT5_CAEEX</name>
<accession>A0AAV4MHT5</accession>
<proteinExistence type="predicted"/>
<protein>
    <submittedName>
        <fullName evidence="1">Uncharacterized protein</fullName>
    </submittedName>
</protein>
<gene>
    <name evidence="1" type="ORF">CEXT_220191</name>
</gene>
<comment type="caution">
    <text evidence="1">The sequence shown here is derived from an EMBL/GenBank/DDBJ whole genome shotgun (WGS) entry which is preliminary data.</text>
</comment>
<evidence type="ECO:0000313" key="2">
    <source>
        <dbReference type="Proteomes" id="UP001054945"/>
    </source>
</evidence>
<evidence type="ECO:0000313" key="1">
    <source>
        <dbReference type="EMBL" id="GIX71956.1"/>
    </source>
</evidence>